<evidence type="ECO:0000259" key="3">
    <source>
        <dbReference type="Pfam" id="PF00144"/>
    </source>
</evidence>
<dbReference type="InterPro" id="IPR012338">
    <property type="entry name" value="Beta-lactam/transpept-like"/>
</dbReference>
<keyword evidence="2" id="KW-1133">Transmembrane helix</keyword>
<feature type="domain" description="Beta-lactamase-related" evidence="3">
    <location>
        <begin position="70"/>
        <end position="381"/>
    </location>
</feature>
<feature type="transmembrane region" description="Helical" evidence="2">
    <location>
        <begin position="489"/>
        <end position="514"/>
    </location>
</feature>
<dbReference type="InterPro" id="IPR050491">
    <property type="entry name" value="AmpC-like"/>
</dbReference>
<dbReference type="EMBL" id="BAAAKV010000009">
    <property type="protein sequence ID" value="GAA1158908.1"/>
    <property type="molecule type" value="Genomic_DNA"/>
</dbReference>
<sequence>MAEPLGAARAARAAQNAPLPAQAAPAALSPVRDASRAAVPYAAAPHTAVPYAAAPHAAASRAAAPDPASIDRFVRDYLERTGLPGAAVTVTRGDRVVHATGYGHTASGRPMTADTRVPVASLSKAMTALAVMRLAEAGKVGLDQPVRRYLPEFTLSDRRAGEITVRQVLTQTSGMADSAYPDLTRPQPHTLEEAVAAMRGAPLAAAPGTVYRYHNPNYFVAARLVEVVGGRPFADYLSAEIFRPLGMQRTTSVDTTDEMPEQARGYVRAYGTVLSRPHPRWFAAGSHGVVTTAADLSRWLIAQNNEGVSADGRRIATARTIDLTHTPPGTPKGGDYAMGWRAARQDDGHLEIQHTGELLTHNSMATLLPDSGIGIAVVTNTGMISGDDAPQLVQGLVELARGGNPEVAEPFSMTADRVLAAFTLLAAGLGVRGVLRARRWARNAARRPWWRVVPRLLPYALPVLFFTQLATVLGLLLNRTGTMAQAAYAWPALMVCAGAGALASVAVLAARLLAALTPLAGRRAARVRPLIGRPDADGAPRS</sequence>
<dbReference type="Proteomes" id="UP001501371">
    <property type="component" value="Unassembled WGS sequence"/>
</dbReference>
<comment type="caution">
    <text evidence="4">The sequence shown here is derived from an EMBL/GenBank/DDBJ whole genome shotgun (WGS) entry which is preliminary data.</text>
</comment>
<keyword evidence="5" id="KW-1185">Reference proteome</keyword>
<dbReference type="PANTHER" id="PTHR46825:SF9">
    <property type="entry name" value="BETA-LACTAMASE-RELATED DOMAIN-CONTAINING PROTEIN"/>
    <property type="match status" value="1"/>
</dbReference>
<organism evidence="4 5">
    <name type="scientific">Streptomyces hebeiensis</name>
    <dbReference type="NCBI Taxonomy" id="229486"/>
    <lineage>
        <taxon>Bacteria</taxon>
        <taxon>Bacillati</taxon>
        <taxon>Actinomycetota</taxon>
        <taxon>Actinomycetes</taxon>
        <taxon>Kitasatosporales</taxon>
        <taxon>Streptomycetaceae</taxon>
        <taxon>Streptomyces</taxon>
    </lineage>
</organism>
<dbReference type="Gene3D" id="3.40.710.10">
    <property type="entry name" value="DD-peptidase/beta-lactamase superfamily"/>
    <property type="match status" value="1"/>
</dbReference>
<dbReference type="Pfam" id="PF00144">
    <property type="entry name" value="Beta-lactamase"/>
    <property type="match status" value="1"/>
</dbReference>
<protein>
    <submittedName>
        <fullName evidence="4">Serine hydrolase domain-containing protein</fullName>
    </submittedName>
</protein>
<name>A0ABN1UME8_9ACTN</name>
<dbReference type="PANTHER" id="PTHR46825">
    <property type="entry name" value="D-ALANYL-D-ALANINE-CARBOXYPEPTIDASE/ENDOPEPTIDASE AMPH"/>
    <property type="match status" value="1"/>
</dbReference>
<accession>A0ABN1UME8</accession>
<feature type="transmembrane region" description="Helical" evidence="2">
    <location>
        <begin position="418"/>
        <end position="435"/>
    </location>
</feature>
<keyword evidence="2" id="KW-0812">Transmembrane</keyword>
<reference evidence="4 5" key="1">
    <citation type="journal article" date="2019" name="Int. J. Syst. Evol. Microbiol.">
        <title>The Global Catalogue of Microorganisms (GCM) 10K type strain sequencing project: providing services to taxonomists for standard genome sequencing and annotation.</title>
        <authorList>
            <consortium name="The Broad Institute Genomics Platform"/>
            <consortium name="The Broad Institute Genome Sequencing Center for Infectious Disease"/>
            <person name="Wu L."/>
            <person name="Ma J."/>
        </authorList>
    </citation>
    <scope>NUCLEOTIDE SEQUENCE [LARGE SCALE GENOMIC DNA]</scope>
    <source>
        <strain evidence="4 5">JCM 12696</strain>
    </source>
</reference>
<evidence type="ECO:0000256" key="1">
    <source>
        <dbReference type="SAM" id="MobiDB-lite"/>
    </source>
</evidence>
<proteinExistence type="predicted"/>
<dbReference type="GO" id="GO:0016787">
    <property type="term" value="F:hydrolase activity"/>
    <property type="evidence" value="ECO:0007669"/>
    <property type="project" value="UniProtKB-KW"/>
</dbReference>
<dbReference type="SUPFAM" id="SSF56601">
    <property type="entry name" value="beta-lactamase/transpeptidase-like"/>
    <property type="match status" value="1"/>
</dbReference>
<gene>
    <name evidence="4" type="ORF">GCM10009654_13830</name>
</gene>
<evidence type="ECO:0000256" key="2">
    <source>
        <dbReference type="SAM" id="Phobius"/>
    </source>
</evidence>
<evidence type="ECO:0000313" key="5">
    <source>
        <dbReference type="Proteomes" id="UP001501371"/>
    </source>
</evidence>
<dbReference type="RefSeq" id="WP_344271654.1">
    <property type="nucleotide sequence ID" value="NZ_BAAAKV010000009.1"/>
</dbReference>
<evidence type="ECO:0000313" key="4">
    <source>
        <dbReference type="EMBL" id="GAA1158908.1"/>
    </source>
</evidence>
<dbReference type="InterPro" id="IPR001466">
    <property type="entry name" value="Beta-lactam-related"/>
</dbReference>
<feature type="compositionally biased region" description="Low complexity" evidence="1">
    <location>
        <begin position="7"/>
        <end position="20"/>
    </location>
</feature>
<keyword evidence="4" id="KW-0378">Hydrolase</keyword>
<keyword evidence="2" id="KW-0472">Membrane</keyword>
<feature type="transmembrane region" description="Helical" evidence="2">
    <location>
        <begin position="456"/>
        <end position="477"/>
    </location>
</feature>
<feature type="region of interest" description="Disordered" evidence="1">
    <location>
        <begin position="1"/>
        <end position="20"/>
    </location>
</feature>